<sequence>MVSERKVKKKKMALNYMYAYSAKIPTVRERIKEKKDDFQMIERYFKEALGEAWTEFSNFLNNFDNSEYERCTTSTSNQLLSESKVDLLVVYGYEGDSYGSGSDMSAVMDALNTYYFNFYNHMWSDPNNASANAQVVLWNAPTSVPDQDMFKQLMDDFVYKYPNVHFLFVGKSKGSFNDYMVDPTKDYFMNIGQDTYSFAKTIAKRIHEIPTVFTYPTCDPNNANFTNVAESSHVYTGYVSPNYTTFIKIAPTYFRFSEKVIVKVTEGDVAMCGSRTSMNVDDNVDDRLCDPNNNLEWWFLCGRWIGDCDPIYLAVSGSSARSNVYCQGFPEEVSLAFRLCQLGEPRKYYANFH</sequence>
<reference evidence="1 2" key="1">
    <citation type="submission" date="2019-05" db="EMBL/GenBank/DDBJ databases">
        <title>Another draft genome of Portunus trituberculatus and its Hox gene families provides insights of decapod evolution.</title>
        <authorList>
            <person name="Jeong J.-H."/>
            <person name="Song I."/>
            <person name="Kim S."/>
            <person name="Choi T."/>
            <person name="Kim D."/>
            <person name="Ryu S."/>
            <person name="Kim W."/>
        </authorList>
    </citation>
    <scope>NUCLEOTIDE SEQUENCE [LARGE SCALE GENOMIC DNA]</scope>
    <source>
        <tissue evidence="1">Muscle</tissue>
    </source>
</reference>
<keyword evidence="2" id="KW-1185">Reference proteome</keyword>
<organism evidence="1 2">
    <name type="scientific">Portunus trituberculatus</name>
    <name type="common">Swimming crab</name>
    <name type="synonym">Neptunus trituberculatus</name>
    <dbReference type="NCBI Taxonomy" id="210409"/>
    <lineage>
        <taxon>Eukaryota</taxon>
        <taxon>Metazoa</taxon>
        <taxon>Ecdysozoa</taxon>
        <taxon>Arthropoda</taxon>
        <taxon>Crustacea</taxon>
        <taxon>Multicrustacea</taxon>
        <taxon>Malacostraca</taxon>
        <taxon>Eumalacostraca</taxon>
        <taxon>Eucarida</taxon>
        <taxon>Decapoda</taxon>
        <taxon>Pleocyemata</taxon>
        <taxon>Brachyura</taxon>
        <taxon>Eubrachyura</taxon>
        <taxon>Portunoidea</taxon>
        <taxon>Portunidae</taxon>
        <taxon>Portuninae</taxon>
        <taxon>Portunus</taxon>
    </lineage>
</organism>
<comment type="caution">
    <text evidence="1">The sequence shown here is derived from an EMBL/GenBank/DDBJ whole genome shotgun (WGS) entry which is preliminary data.</text>
</comment>
<dbReference type="AlphaFoldDB" id="A0A5B7CVK4"/>
<evidence type="ECO:0000313" key="1">
    <source>
        <dbReference type="EMBL" id="MPC12744.1"/>
    </source>
</evidence>
<proteinExistence type="predicted"/>
<gene>
    <name evidence="1" type="ORF">E2C01_005448</name>
</gene>
<accession>A0A5B7CVK4</accession>
<protein>
    <submittedName>
        <fullName evidence="1">Uncharacterized protein</fullName>
    </submittedName>
</protein>
<dbReference type="OrthoDB" id="549017at2759"/>
<evidence type="ECO:0000313" key="2">
    <source>
        <dbReference type="Proteomes" id="UP000324222"/>
    </source>
</evidence>
<dbReference type="EMBL" id="VSRR010000233">
    <property type="protein sequence ID" value="MPC12744.1"/>
    <property type="molecule type" value="Genomic_DNA"/>
</dbReference>
<dbReference type="Proteomes" id="UP000324222">
    <property type="component" value="Unassembled WGS sequence"/>
</dbReference>
<name>A0A5B7CVK4_PORTR</name>